<dbReference type="InterPro" id="IPR004090">
    <property type="entry name" value="Chemotax_Me-accpt_rcpt"/>
</dbReference>
<dbReference type="EMBL" id="FNCY01000001">
    <property type="protein sequence ID" value="SDG77215.1"/>
    <property type="molecule type" value="Genomic_DNA"/>
</dbReference>
<sequence>MGNVSIARRLQILAVVAITSLLVLAASGAYVAYHLRGSIDYLYRNTLPSIETIESINQDFLRLRLSVLYHFLNKDAAKKQTSDAQIKALKDKIRQGLARYEKDLVSDATDKAMLDKEKGYFETYFVEIEPALERSRALDDAGIWDGVAKATKNMTVLSEAIEAHKKYNNQLAEDYIKDSEASDRRGQFVAIGLIVLSLTVVGGLSFFIIREIRTRMGRLSGMMNQVNDTLDFTVRIPITRMDELGHSADAFNRLIEKLQTSLRSIAESTRSVAAAADEMNTTSGHVATASQQQAAAASDMAATVEQLTVSINHVADRAGETSRLAKESGEVAGRGEHVIAETSTEIHEIASTVGEAGELIHSLESNSQQIANVLQVIRDVAEQTNLLALNAAIEAARAGEQGRGFAVVADEVRKLAERTATSTQQIAKTIDTMRTSASDAVASMTTVNTKVKSGVDKAQEANQAMLQIGEGARCSIDMVEEIAEAIREQGAATNNIASQVERIAQMSEESSAAAANSAEAANTLDRLAKDMQRIVSAYRVA</sequence>
<feature type="domain" description="HAMP" evidence="7">
    <location>
        <begin position="210"/>
        <end position="263"/>
    </location>
</feature>
<dbReference type="PANTHER" id="PTHR32089">
    <property type="entry name" value="METHYL-ACCEPTING CHEMOTAXIS PROTEIN MCPB"/>
    <property type="match status" value="1"/>
</dbReference>
<dbReference type="PROSITE" id="PS50111">
    <property type="entry name" value="CHEMOTAXIS_TRANSDUC_2"/>
    <property type="match status" value="1"/>
</dbReference>
<reference evidence="8 9" key="1">
    <citation type="submission" date="2016-10" db="EMBL/GenBank/DDBJ databases">
        <authorList>
            <person name="de Groot N.N."/>
        </authorList>
    </citation>
    <scope>NUCLEOTIDE SEQUENCE [LARGE SCALE GENOMIC DNA]</scope>
    <source>
        <strain evidence="8 9">DSM 5885</strain>
    </source>
</reference>
<dbReference type="GO" id="GO:0016020">
    <property type="term" value="C:membrane"/>
    <property type="evidence" value="ECO:0007669"/>
    <property type="project" value="UniProtKB-SubCell"/>
</dbReference>
<name>A0A1G7WZ73_9RHOO</name>
<dbReference type="GO" id="GO:0004888">
    <property type="term" value="F:transmembrane signaling receptor activity"/>
    <property type="evidence" value="ECO:0007669"/>
    <property type="project" value="InterPro"/>
</dbReference>
<dbReference type="PANTHER" id="PTHR32089:SF112">
    <property type="entry name" value="LYSOZYME-LIKE PROTEIN-RELATED"/>
    <property type="match status" value="1"/>
</dbReference>
<dbReference type="FunFam" id="1.10.287.950:FF:000001">
    <property type="entry name" value="Methyl-accepting chemotaxis sensory transducer"/>
    <property type="match status" value="1"/>
</dbReference>
<dbReference type="Proteomes" id="UP000198607">
    <property type="component" value="Unassembled WGS sequence"/>
</dbReference>
<evidence type="ECO:0000259" key="7">
    <source>
        <dbReference type="PROSITE" id="PS50885"/>
    </source>
</evidence>
<dbReference type="AlphaFoldDB" id="A0A1G7WZ73"/>
<proteinExistence type="inferred from homology"/>
<comment type="similarity">
    <text evidence="3">Belongs to the methyl-accepting chemotaxis (MCP) protein family.</text>
</comment>
<dbReference type="CDD" id="cd11386">
    <property type="entry name" value="MCP_signal"/>
    <property type="match status" value="1"/>
</dbReference>
<dbReference type="InterPro" id="IPR004089">
    <property type="entry name" value="MCPsignal_dom"/>
</dbReference>
<dbReference type="InterPro" id="IPR024478">
    <property type="entry name" value="HlyB_4HB_MCP"/>
</dbReference>
<feature type="transmembrane region" description="Helical" evidence="5">
    <location>
        <begin position="188"/>
        <end position="209"/>
    </location>
</feature>
<dbReference type="PROSITE" id="PS50885">
    <property type="entry name" value="HAMP"/>
    <property type="match status" value="1"/>
</dbReference>
<dbReference type="Pfam" id="PF00015">
    <property type="entry name" value="MCPsignal"/>
    <property type="match status" value="1"/>
</dbReference>
<evidence type="ECO:0000313" key="9">
    <source>
        <dbReference type="Proteomes" id="UP000198607"/>
    </source>
</evidence>
<gene>
    <name evidence="8" type="ORF">SAMN05660652_00683</name>
</gene>
<organism evidence="8 9">
    <name type="scientific">Propionivibrio dicarboxylicus</name>
    <dbReference type="NCBI Taxonomy" id="83767"/>
    <lineage>
        <taxon>Bacteria</taxon>
        <taxon>Pseudomonadati</taxon>
        <taxon>Pseudomonadota</taxon>
        <taxon>Betaproteobacteria</taxon>
        <taxon>Rhodocyclales</taxon>
        <taxon>Rhodocyclaceae</taxon>
        <taxon>Propionivibrio</taxon>
    </lineage>
</organism>
<keyword evidence="9" id="KW-1185">Reference proteome</keyword>
<dbReference type="GO" id="GO:0006935">
    <property type="term" value="P:chemotaxis"/>
    <property type="evidence" value="ECO:0007669"/>
    <property type="project" value="InterPro"/>
</dbReference>
<evidence type="ECO:0000256" key="5">
    <source>
        <dbReference type="SAM" id="Phobius"/>
    </source>
</evidence>
<comment type="subcellular location">
    <subcellularLocation>
        <location evidence="1">Membrane</location>
    </subcellularLocation>
</comment>
<dbReference type="SMART" id="SM00304">
    <property type="entry name" value="HAMP"/>
    <property type="match status" value="2"/>
</dbReference>
<evidence type="ECO:0000259" key="6">
    <source>
        <dbReference type="PROSITE" id="PS50111"/>
    </source>
</evidence>
<dbReference type="STRING" id="83767.SAMN05660652_00683"/>
<keyword evidence="2 4" id="KW-0807">Transducer</keyword>
<protein>
    <submittedName>
        <fullName evidence="8">Methyl-accepting chemotaxis protein</fullName>
    </submittedName>
</protein>
<dbReference type="SUPFAM" id="SSF58104">
    <property type="entry name" value="Methyl-accepting chemotaxis protein (MCP) signaling domain"/>
    <property type="match status" value="1"/>
</dbReference>
<keyword evidence="5" id="KW-0812">Transmembrane</keyword>
<evidence type="ECO:0000256" key="3">
    <source>
        <dbReference type="ARBA" id="ARBA00029447"/>
    </source>
</evidence>
<dbReference type="PRINTS" id="PR00260">
    <property type="entry name" value="CHEMTRNSDUCR"/>
</dbReference>
<keyword evidence="5" id="KW-0472">Membrane</keyword>
<evidence type="ECO:0000256" key="2">
    <source>
        <dbReference type="ARBA" id="ARBA00023224"/>
    </source>
</evidence>
<dbReference type="CDD" id="cd06225">
    <property type="entry name" value="HAMP"/>
    <property type="match status" value="1"/>
</dbReference>
<feature type="transmembrane region" description="Helical" evidence="5">
    <location>
        <begin position="12"/>
        <end position="33"/>
    </location>
</feature>
<keyword evidence="5" id="KW-1133">Transmembrane helix</keyword>
<evidence type="ECO:0000313" key="8">
    <source>
        <dbReference type="EMBL" id="SDG77215.1"/>
    </source>
</evidence>
<dbReference type="Gene3D" id="1.10.287.950">
    <property type="entry name" value="Methyl-accepting chemotaxis protein"/>
    <property type="match status" value="1"/>
</dbReference>
<dbReference type="OrthoDB" id="9179351at2"/>
<accession>A0A1G7WZ73</accession>
<feature type="domain" description="Methyl-accepting transducer" evidence="6">
    <location>
        <begin position="268"/>
        <end position="504"/>
    </location>
</feature>
<dbReference type="SMART" id="SM00283">
    <property type="entry name" value="MA"/>
    <property type="match status" value="1"/>
</dbReference>
<dbReference type="GO" id="GO:0007165">
    <property type="term" value="P:signal transduction"/>
    <property type="evidence" value="ECO:0007669"/>
    <property type="project" value="UniProtKB-KW"/>
</dbReference>
<dbReference type="InterPro" id="IPR003660">
    <property type="entry name" value="HAMP_dom"/>
</dbReference>
<dbReference type="Pfam" id="PF12729">
    <property type="entry name" value="4HB_MCP_1"/>
    <property type="match status" value="1"/>
</dbReference>
<evidence type="ECO:0000256" key="1">
    <source>
        <dbReference type="ARBA" id="ARBA00004370"/>
    </source>
</evidence>
<dbReference type="RefSeq" id="WP_091933380.1">
    <property type="nucleotide sequence ID" value="NZ_FNCY01000001.1"/>
</dbReference>
<evidence type="ECO:0000256" key="4">
    <source>
        <dbReference type="PROSITE-ProRule" id="PRU00284"/>
    </source>
</evidence>